<name>A0ABN1J4C7_9FLAO</name>
<keyword evidence="2" id="KW-1185">Reference proteome</keyword>
<dbReference type="RefSeq" id="WP_343913767.1">
    <property type="nucleotide sequence ID" value="NZ_BAAAGE010000003.1"/>
</dbReference>
<protein>
    <recommendedName>
        <fullName evidence="3">DUF1579 domain-containing protein</fullName>
    </recommendedName>
</protein>
<comment type="caution">
    <text evidence="1">The sequence shown here is derived from an EMBL/GenBank/DDBJ whole genome shotgun (WGS) entry which is preliminary data.</text>
</comment>
<dbReference type="EMBL" id="BAAAGE010000003">
    <property type="protein sequence ID" value="GAA0728300.1"/>
    <property type="molecule type" value="Genomic_DNA"/>
</dbReference>
<dbReference type="Proteomes" id="UP001501758">
    <property type="component" value="Unassembled WGS sequence"/>
</dbReference>
<evidence type="ECO:0000313" key="2">
    <source>
        <dbReference type="Proteomes" id="UP001501758"/>
    </source>
</evidence>
<accession>A0ABN1J4C7</accession>
<gene>
    <name evidence="1" type="ORF">GCM10009430_37330</name>
</gene>
<proteinExistence type="predicted"/>
<organism evidence="1 2">
    <name type="scientific">Aquimarina litoralis</name>
    <dbReference type="NCBI Taxonomy" id="584605"/>
    <lineage>
        <taxon>Bacteria</taxon>
        <taxon>Pseudomonadati</taxon>
        <taxon>Bacteroidota</taxon>
        <taxon>Flavobacteriia</taxon>
        <taxon>Flavobacteriales</taxon>
        <taxon>Flavobacteriaceae</taxon>
        <taxon>Aquimarina</taxon>
    </lineage>
</organism>
<evidence type="ECO:0000313" key="1">
    <source>
        <dbReference type="EMBL" id="GAA0728300.1"/>
    </source>
</evidence>
<reference evidence="1 2" key="1">
    <citation type="journal article" date="2019" name="Int. J. Syst. Evol. Microbiol.">
        <title>The Global Catalogue of Microorganisms (GCM) 10K type strain sequencing project: providing services to taxonomists for standard genome sequencing and annotation.</title>
        <authorList>
            <consortium name="The Broad Institute Genomics Platform"/>
            <consortium name="The Broad Institute Genome Sequencing Center for Infectious Disease"/>
            <person name="Wu L."/>
            <person name="Ma J."/>
        </authorList>
    </citation>
    <scope>NUCLEOTIDE SEQUENCE [LARGE SCALE GENOMIC DNA]</scope>
    <source>
        <strain evidence="1 2">JCM 15974</strain>
    </source>
</reference>
<sequence>MELLNFMTGEWIGTSTIYENGKVTKQGSAYQHISYDLEKSILVIKLNSEFLQLHTIIYYDEKDNTYYYYPFSKRGVRKYPAAYEDGKLIVNSSETNRFIFGRTKEGGFREYGEKLVDGKWVKYFEDNFKNTQ</sequence>
<evidence type="ECO:0008006" key="3">
    <source>
        <dbReference type="Google" id="ProtNLM"/>
    </source>
</evidence>